<dbReference type="Proteomes" id="UP000295110">
    <property type="component" value="Unassembled WGS sequence"/>
</dbReference>
<evidence type="ECO:0000256" key="5">
    <source>
        <dbReference type="ARBA" id="ARBA00023136"/>
    </source>
</evidence>
<proteinExistence type="predicted"/>
<comment type="subcellular location">
    <subcellularLocation>
        <location evidence="1">Membrane</location>
        <topology evidence="1">Multi-pass membrane protein</topology>
    </subcellularLocation>
</comment>
<evidence type="ECO:0000256" key="3">
    <source>
        <dbReference type="ARBA" id="ARBA00022748"/>
    </source>
</evidence>
<dbReference type="GO" id="GO:0017004">
    <property type="term" value="P:cytochrome complex assembly"/>
    <property type="evidence" value="ECO:0007669"/>
    <property type="project" value="UniProtKB-KW"/>
</dbReference>
<keyword evidence="2 6" id="KW-0812">Transmembrane</keyword>
<evidence type="ECO:0000256" key="4">
    <source>
        <dbReference type="ARBA" id="ARBA00022989"/>
    </source>
</evidence>
<keyword evidence="4 6" id="KW-1133">Transmembrane helix</keyword>
<dbReference type="AlphaFoldDB" id="A0A4R3VEN5"/>
<dbReference type="InterPro" id="IPR045062">
    <property type="entry name" value="Cyt_c_biogenesis_CcsA/CcmC"/>
</dbReference>
<feature type="transmembrane region" description="Helical" evidence="6">
    <location>
        <begin position="319"/>
        <end position="337"/>
    </location>
</feature>
<feature type="transmembrane region" description="Helical" evidence="6">
    <location>
        <begin position="390"/>
        <end position="407"/>
    </location>
</feature>
<feature type="transmembrane region" description="Helical" evidence="6">
    <location>
        <begin position="215"/>
        <end position="233"/>
    </location>
</feature>
<keyword evidence="3" id="KW-0201">Cytochrome c-type biogenesis</keyword>
<evidence type="ECO:0000256" key="1">
    <source>
        <dbReference type="ARBA" id="ARBA00004141"/>
    </source>
</evidence>
<dbReference type="NCBIfam" id="TIGR03144">
    <property type="entry name" value="cytochr_II_ccsB"/>
    <property type="match status" value="1"/>
</dbReference>
<comment type="caution">
    <text evidence="8">The sequence shown here is derived from an EMBL/GenBank/DDBJ whole genome shotgun (WGS) entry which is preliminary data.</text>
</comment>
<dbReference type="InterPro" id="IPR017562">
    <property type="entry name" value="Cyt_c_biogenesis_CcsA"/>
</dbReference>
<feature type="transmembrane region" description="Helical" evidence="6">
    <location>
        <begin position="48"/>
        <end position="65"/>
    </location>
</feature>
<evidence type="ECO:0000313" key="8">
    <source>
        <dbReference type="EMBL" id="TCV02154.1"/>
    </source>
</evidence>
<gene>
    <name evidence="8" type="ORF">EV671_1005190</name>
</gene>
<evidence type="ECO:0000259" key="7">
    <source>
        <dbReference type="Pfam" id="PF01578"/>
    </source>
</evidence>
<keyword evidence="9" id="KW-1185">Reference proteome</keyword>
<feature type="transmembrane region" description="Helical" evidence="6">
    <location>
        <begin position="20"/>
        <end position="36"/>
    </location>
</feature>
<dbReference type="PANTHER" id="PTHR30071:SF1">
    <property type="entry name" value="CYTOCHROME B_B6 PROTEIN-RELATED"/>
    <property type="match status" value="1"/>
</dbReference>
<dbReference type="GO" id="GO:0020037">
    <property type="term" value="F:heme binding"/>
    <property type="evidence" value="ECO:0007669"/>
    <property type="project" value="InterPro"/>
</dbReference>
<dbReference type="Pfam" id="PF01578">
    <property type="entry name" value="Cytochrom_C_asm"/>
    <property type="match status" value="1"/>
</dbReference>
<feature type="transmembrane region" description="Helical" evidence="6">
    <location>
        <begin position="143"/>
        <end position="165"/>
    </location>
</feature>
<feature type="transmembrane region" description="Helical" evidence="6">
    <location>
        <begin position="185"/>
        <end position="203"/>
    </location>
</feature>
<dbReference type="EMBL" id="SMBU01000005">
    <property type="protein sequence ID" value="TCV02154.1"/>
    <property type="molecule type" value="Genomic_DNA"/>
</dbReference>
<feature type="transmembrane region" description="Helical" evidence="6">
    <location>
        <begin position="358"/>
        <end position="378"/>
    </location>
</feature>
<feature type="transmembrane region" description="Helical" evidence="6">
    <location>
        <begin position="253"/>
        <end position="277"/>
    </location>
</feature>
<evidence type="ECO:0000256" key="2">
    <source>
        <dbReference type="ARBA" id="ARBA00022692"/>
    </source>
</evidence>
<keyword evidence="5 6" id="KW-0472">Membrane</keyword>
<name>A0A4R3VEN5_ROSSA</name>
<feature type="transmembrane region" description="Helical" evidence="6">
    <location>
        <begin position="284"/>
        <end position="307"/>
    </location>
</feature>
<dbReference type="GO" id="GO:0005886">
    <property type="term" value="C:plasma membrane"/>
    <property type="evidence" value="ECO:0007669"/>
    <property type="project" value="TreeGrafter"/>
</dbReference>
<dbReference type="PANTHER" id="PTHR30071">
    <property type="entry name" value="HEME EXPORTER PROTEIN C"/>
    <property type="match status" value="1"/>
</dbReference>
<feature type="domain" description="Cytochrome c assembly protein" evidence="7">
    <location>
        <begin position="182"/>
        <end position="444"/>
    </location>
</feature>
<dbReference type="RefSeq" id="WP_132570514.1">
    <property type="nucleotide sequence ID" value="NZ_CBCSGL010000005.1"/>
</dbReference>
<feature type="transmembrane region" description="Helical" evidence="6">
    <location>
        <begin position="70"/>
        <end position="88"/>
    </location>
</feature>
<accession>A0A4R3VEN5</accession>
<dbReference type="OrthoDB" id="9814290at2"/>
<organism evidence="8 9">
    <name type="scientific">Roseateles saccharophilus</name>
    <name type="common">Pseudomonas saccharophila</name>
    <dbReference type="NCBI Taxonomy" id="304"/>
    <lineage>
        <taxon>Bacteria</taxon>
        <taxon>Pseudomonadati</taxon>
        <taxon>Pseudomonadota</taxon>
        <taxon>Betaproteobacteria</taxon>
        <taxon>Burkholderiales</taxon>
        <taxon>Sphaerotilaceae</taxon>
        <taxon>Roseateles</taxon>
    </lineage>
</organism>
<dbReference type="InterPro" id="IPR002541">
    <property type="entry name" value="Cyt_c_assembly"/>
</dbReference>
<reference evidence="8 9" key="1">
    <citation type="submission" date="2019-03" db="EMBL/GenBank/DDBJ databases">
        <title>Genomic Encyclopedia of Type Strains, Phase IV (KMG-IV): sequencing the most valuable type-strain genomes for metagenomic binning, comparative biology and taxonomic classification.</title>
        <authorList>
            <person name="Goeker M."/>
        </authorList>
    </citation>
    <scope>NUCLEOTIDE SEQUENCE [LARGE SCALE GENOMIC DNA]</scope>
    <source>
        <strain evidence="8 9">DSM 654</strain>
    </source>
</reference>
<sequence>MNTTTFDLPRRHALQRRDMLDWAFAVLVLLGGAYAFNRYHASMNVYEQGILLCAMPAIVALGWFWKPLRLLCVAAGAATLLAISLYAQHTDGFGADLAAGEKVFWLKYLLSSQSAILWMSLLFYMSTLFYWGGFFTGAGRNSVAEVIGSKLAWGGVLMALIGTLVRWYESHQIGPDIGHIPVSNLYEVFVLFSWMTALFHLYYEQRFATRSLGAYVMLVVSGAVSFLLWYTLARDAQEIQPLLPALQSWWMKIHVPANFVGYGSFSLAAMVAFAFLLKSATQRALLIGLVGVPGFIVALILAVRLLAGVSPQTAEGLESWAAKIAGVMAFLGLCIALRRHLVARLPELPQLDDLMYKAIALGFAFFTIATILGAFWAAEAWGGYWSWDPKETWALIVWLNYAAWLHMRLMKGLRGMASAWWALVGLLVTTFAFLGVNMFLSGLHSYGKL</sequence>
<evidence type="ECO:0000313" key="9">
    <source>
        <dbReference type="Proteomes" id="UP000295110"/>
    </source>
</evidence>
<protein>
    <submittedName>
        <fullName evidence="8">Cytochrome c-type biogenesis protein CcsB</fullName>
    </submittedName>
</protein>
<feature type="transmembrane region" description="Helical" evidence="6">
    <location>
        <begin position="419"/>
        <end position="440"/>
    </location>
</feature>
<evidence type="ECO:0000256" key="6">
    <source>
        <dbReference type="SAM" id="Phobius"/>
    </source>
</evidence>
<feature type="transmembrane region" description="Helical" evidence="6">
    <location>
        <begin position="108"/>
        <end position="131"/>
    </location>
</feature>